<feature type="region of interest" description="Disordered" evidence="1">
    <location>
        <begin position="1"/>
        <end position="20"/>
    </location>
</feature>
<proteinExistence type="predicted"/>
<sequence length="83" mass="9204">MNDDANLCVRTQRQPSHSSTGSLYLPPVFMGTIRQEKSFIFCYTRPESFFHTPSSSGHPVNSTTPVDLSEAGMSPDLGCPYLY</sequence>
<keyword evidence="3" id="KW-1185">Reference proteome</keyword>
<feature type="compositionally biased region" description="Polar residues" evidence="1">
    <location>
        <begin position="9"/>
        <end position="20"/>
    </location>
</feature>
<protein>
    <submittedName>
        <fullName evidence="2">Uncharacterized protein</fullName>
    </submittedName>
</protein>
<accession>A0A5B7CXF9</accession>
<evidence type="ECO:0000313" key="2">
    <source>
        <dbReference type="EMBL" id="MPC12133.1"/>
    </source>
</evidence>
<dbReference type="EMBL" id="VSRR010000199">
    <property type="protein sequence ID" value="MPC12133.1"/>
    <property type="molecule type" value="Genomic_DNA"/>
</dbReference>
<feature type="compositionally biased region" description="Polar residues" evidence="1">
    <location>
        <begin position="51"/>
        <end position="66"/>
    </location>
</feature>
<gene>
    <name evidence="2" type="ORF">E2C01_004810</name>
</gene>
<name>A0A5B7CXF9_PORTR</name>
<dbReference type="AlphaFoldDB" id="A0A5B7CXF9"/>
<comment type="caution">
    <text evidence="2">The sequence shown here is derived from an EMBL/GenBank/DDBJ whole genome shotgun (WGS) entry which is preliminary data.</text>
</comment>
<feature type="region of interest" description="Disordered" evidence="1">
    <location>
        <begin position="51"/>
        <end position="71"/>
    </location>
</feature>
<evidence type="ECO:0000313" key="3">
    <source>
        <dbReference type="Proteomes" id="UP000324222"/>
    </source>
</evidence>
<reference evidence="2 3" key="1">
    <citation type="submission" date="2019-05" db="EMBL/GenBank/DDBJ databases">
        <title>Another draft genome of Portunus trituberculatus and its Hox gene families provides insights of decapod evolution.</title>
        <authorList>
            <person name="Jeong J.-H."/>
            <person name="Song I."/>
            <person name="Kim S."/>
            <person name="Choi T."/>
            <person name="Kim D."/>
            <person name="Ryu S."/>
            <person name="Kim W."/>
        </authorList>
    </citation>
    <scope>NUCLEOTIDE SEQUENCE [LARGE SCALE GENOMIC DNA]</scope>
    <source>
        <tissue evidence="2">Muscle</tissue>
    </source>
</reference>
<dbReference type="Proteomes" id="UP000324222">
    <property type="component" value="Unassembled WGS sequence"/>
</dbReference>
<evidence type="ECO:0000256" key="1">
    <source>
        <dbReference type="SAM" id="MobiDB-lite"/>
    </source>
</evidence>
<organism evidence="2 3">
    <name type="scientific">Portunus trituberculatus</name>
    <name type="common">Swimming crab</name>
    <name type="synonym">Neptunus trituberculatus</name>
    <dbReference type="NCBI Taxonomy" id="210409"/>
    <lineage>
        <taxon>Eukaryota</taxon>
        <taxon>Metazoa</taxon>
        <taxon>Ecdysozoa</taxon>
        <taxon>Arthropoda</taxon>
        <taxon>Crustacea</taxon>
        <taxon>Multicrustacea</taxon>
        <taxon>Malacostraca</taxon>
        <taxon>Eumalacostraca</taxon>
        <taxon>Eucarida</taxon>
        <taxon>Decapoda</taxon>
        <taxon>Pleocyemata</taxon>
        <taxon>Brachyura</taxon>
        <taxon>Eubrachyura</taxon>
        <taxon>Portunoidea</taxon>
        <taxon>Portunidae</taxon>
        <taxon>Portuninae</taxon>
        <taxon>Portunus</taxon>
    </lineage>
</organism>